<dbReference type="KEGG" id="dwi:6651520"/>
<feature type="compositionally biased region" description="Polar residues" evidence="3">
    <location>
        <begin position="230"/>
        <end position="248"/>
    </location>
</feature>
<feature type="compositionally biased region" description="Basic and acidic residues" evidence="3">
    <location>
        <begin position="299"/>
        <end position="313"/>
    </location>
</feature>
<keyword evidence="6" id="KW-1185">Reference proteome</keyword>
<dbReference type="SUPFAM" id="SSF54928">
    <property type="entry name" value="RNA-binding domain, RBD"/>
    <property type="match status" value="1"/>
</dbReference>
<dbReference type="STRING" id="7260.B4NLD0"/>
<protein>
    <recommendedName>
        <fullName evidence="4">RRM domain-containing protein</fullName>
    </recommendedName>
</protein>
<gene>
    <name evidence="5" type="primary">Dwil\GK14083</name>
    <name evidence="5" type="ORF">Dwil_GK14083</name>
</gene>
<feature type="domain" description="RRM" evidence="4">
    <location>
        <begin position="4"/>
        <end position="74"/>
    </location>
</feature>
<dbReference type="eggNOG" id="KOG0118">
    <property type="taxonomic scope" value="Eukaryota"/>
</dbReference>
<feature type="compositionally biased region" description="Gly residues" evidence="3">
    <location>
        <begin position="84"/>
        <end position="93"/>
    </location>
</feature>
<reference evidence="5 6" key="1">
    <citation type="journal article" date="2007" name="Nature">
        <title>Evolution of genes and genomes on the Drosophila phylogeny.</title>
        <authorList>
            <consortium name="Drosophila 12 Genomes Consortium"/>
            <person name="Clark A.G."/>
            <person name="Eisen M.B."/>
            <person name="Smith D.R."/>
            <person name="Bergman C.M."/>
            <person name="Oliver B."/>
            <person name="Markow T.A."/>
            <person name="Kaufman T.C."/>
            <person name="Kellis M."/>
            <person name="Gelbart W."/>
            <person name="Iyer V.N."/>
            <person name="Pollard D.A."/>
            <person name="Sackton T.B."/>
            <person name="Larracuente A.M."/>
            <person name="Singh N.D."/>
            <person name="Abad J.P."/>
            <person name="Abt D.N."/>
            <person name="Adryan B."/>
            <person name="Aguade M."/>
            <person name="Akashi H."/>
            <person name="Anderson W.W."/>
            <person name="Aquadro C.F."/>
            <person name="Ardell D.H."/>
            <person name="Arguello R."/>
            <person name="Artieri C.G."/>
            <person name="Barbash D.A."/>
            <person name="Barker D."/>
            <person name="Barsanti P."/>
            <person name="Batterham P."/>
            <person name="Batzoglou S."/>
            <person name="Begun D."/>
            <person name="Bhutkar A."/>
            <person name="Blanco E."/>
            <person name="Bosak S.A."/>
            <person name="Bradley R.K."/>
            <person name="Brand A.D."/>
            <person name="Brent M.R."/>
            <person name="Brooks A.N."/>
            <person name="Brown R.H."/>
            <person name="Butlin R.K."/>
            <person name="Caggese C."/>
            <person name="Calvi B.R."/>
            <person name="Bernardo de Carvalho A."/>
            <person name="Caspi A."/>
            <person name="Castrezana S."/>
            <person name="Celniker S.E."/>
            <person name="Chang J.L."/>
            <person name="Chapple C."/>
            <person name="Chatterji S."/>
            <person name="Chinwalla A."/>
            <person name="Civetta A."/>
            <person name="Clifton S.W."/>
            <person name="Comeron J.M."/>
            <person name="Costello J.C."/>
            <person name="Coyne J.A."/>
            <person name="Daub J."/>
            <person name="David R.G."/>
            <person name="Delcher A.L."/>
            <person name="Delehaunty K."/>
            <person name="Do C.B."/>
            <person name="Ebling H."/>
            <person name="Edwards K."/>
            <person name="Eickbush T."/>
            <person name="Evans J.D."/>
            <person name="Filipski A."/>
            <person name="Findeiss S."/>
            <person name="Freyhult E."/>
            <person name="Fulton L."/>
            <person name="Fulton R."/>
            <person name="Garcia A.C."/>
            <person name="Gardiner A."/>
            <person name="Garfield D.A."/>
            <person name="Garvin B.E."/>
            <person name="Gibson G."/>
            <person name="Gilbert D."/>
            <person name="Gnerre S."/>
            <person name="Godfrey J."/>
            <person name="Good R."/>
            <person name="Gotea V."/>
            <person name="Gravely B."/>
            <person name="Greenberg A.J."/>
            <person name="Griffiths-Jones S."/>
            <person name="Gross S."/>
            <person name="Guigo R."/>
            <person name="Gustafson E.A."/>
            <person name="Haerty W."/>
            <person name="Hahn M.W."/>
            <person name="Halligan D.L."/>
            <person name="Halpern A.L."/>
            <person name="Halter G.M."/>
            <person name="Han M.V."/>
            <person name="Heger A."/>
            <person name="Hillier L."/>
            <person name="Hinrichs A.S."/>
            <person name="Holmes I."/>
            <person name="Hoskins R.A."/>
            <person name="Hubisz M.J."/>
            <person name="Hultmark D."/>
            <person name="Huntley M.A."/>
            <person name="Jaffe D.B."/>
            <person name="Jagadeeshan S."/>
            <person name="Jeck W.R."/>
            <person name="Johnson J."/>
            <person name="Jones C.D."/>
            <person name="Jordan W.C."/>
            <person name="Karpen G.H."/>
            <person name="Kataoka E."/>
            <person name="Keightley P.D."/>
            <person name="Kheradpour P."/>
            <person name="Kirkness E.F."/>
            <person name="Koerich L.B."/>
            <person name="Kristiansen K."/>
            <person name="Kudrna D."/>
            <person name="Kulathinal R.J."/>
            <person name="Kumar S."/>
            <person name="Kwok R."/>
            <person name="Lander E."/>
            <person name="Langley C.H."/>
            <person name="Lapoint R."/>
            <person name="Lazzaro B.P."/>
            <person name="Lee S.J."/>
            <person name="Levesque L."/>
            <person name="Li R."/>
            <person name="Lin C.F."/>
            <person name="Lin M.F."/>
            <person name="Lindblad-Toh K."/>
            <person name="Llopart A."/>
            <person name="Long M."/>
            <person name="Low L."/>
            <person name="Lozovsky E."/>
            <person name="Lu J."/>
            <person name="Luo M."/>
            <person name="Machado C.A."/>
            <person name="Makalowski W."/>
            <person name="Marzo M."/>
            <person name="Matsuda M."/>
            <person name="Matzkin L."/>
            <person name="McAllister B."/>
            <person name="McBride C.S."/>
            <person name="McKernan B."/>
            <person name="McKernan K."/>
            <person name="Mendez-Lago M."/>
            <person name="Minx P."/>
            <person name="Mollenhauer M.U."/>
            <person name="Montooth K."/>
            <person name="Mount S.M."/>
            <person name="Mu X."/>
            <person name="Myers E."/>
            <person name="Negre B."/>
            <person name="Newfeld S."/>
            <person name="Nielsen R."/>
            <person name="Noor M.A."/>
            <person name="O'Grady P."/>
            <person name="Pachter L."/>
            <person name="Papaceit M."/>
            <person name="Parisi M.J."/>
            <person name="Parisi M."/>
            <person name="Parts L."/>
            <person name="Pedersen J.S."/>
            <person name="Pesole G."/>
            <person name="Phillippy A.M."/>
            <person name="Ponting C.P."/>
            <person name="Pop M."/>
            <person name="Porcelli D."/>
            <person name="Powell J.R."/>
            <person name="Prohaska S."/>
            <person name="Pruitt K."/>
            <person name="Puig M."/>
            <person name="Quesneville H."/>
            <person name="Ram K.R."/>
            <person name="Rand D."/>
            <person name="Rasmussen M.D."/>
            <person name="Reed L.K."/>
            <person name="Reenan R."/>
            <person name="Reily A."/>
            <person name="Remington K.A."/>
            <person name="Rieger T.T."/>
            <person name="Ritchie M.G."/>
            <person name="Robin C."/>
            <person name="Rogers Y.H."/>
            <person name="Rohde C."/>
            <person name="Rozas J."/>
            <person name="Rubenfield M.J."/>
            <person name="Ruiz A."/>
            <person name="Russo S."/>
            <person name="Salzberg S.L."/>
            <person name="Sanchez-Gracia A."/>
            <person name="Saranga D.J."/>
            <person name="Sato H."/>
            <person name="Schaeffer S.W."/>
            <person name="Schatz M.C."/>
            <person name="Schlenke T."/>
            <person name="Schwartz R."/>
            <person name="Segarra C."/>
            <person name="Singh R.S."/>
            <person name="Sirot L."/>
            <person name="Sirota M."/>
            <person name="Sisneros N.B."/>
            <person name="Smith C.D."/>
            <person name="Smith T.F."/>
            <person name="Spieth J."/>
            <person name="Stage D.E."/>
            <person name="Stark A."/>
            <person name="Stephan W."/>
            <person name="Strausberg R.L."/>
            <person name="Strempel S."/>
            <person name="Sturgill D."/>
            <person name="Sutton G."/>
            <person name="Sutton G.G."/>
            <person name="Tao W."/>
            <person name="Teichmann S."/>
            <person name="Tobari Y.N."/>
            <person name="Tomimura Y."/>
            <person name="Tsolas J.M."/>
            <person name="Valente V.L."/>
            <person name="Venter E."/>
            <person name="Venter J.C."/>
            <person name="Vicario S."/>
            <person name="Vieira F.G."/>
            <person name="Vilella A.J."/>
            <person name="Villasante A."/>
            <person name="Walenz B."/>
            <person name="Wang J."/>
            <person name="Wasserman M."/>
            <person name="Watts T."/>
            <person name="Wilson D."/>
            <person name="Wilson R.K."/>
            <person name="Wing R.A."/>
            <person name="Wolfner M.F."/>
            <person name="Wong A."/>
            <person name="Wong G.K."/>
            <person name="Wu C.I."/>
            <person name="Wu G."/>
            <person name="Yamamoto D."/>
            <person name="Yang H.P."/>
            <person name="Yang S.P."/>
            <person name="Yorke J.A."/>
            <person name="Yoshida K."/>
            <person name="Zdobnov E."/>
            <person name="Zhang P."/>
            <person name="Zhang Y."/>
            <person name="Zimin A.V."/>
            <person name="Baldwin J."/>
            <person name="Abdouelleil A."/>
            <person name="Abdulkadir J."/>
            <person name="Abebe A."/>
            <person name="Abera B."/>
            <person name="Abreu J."/>
            <person name="Acer S.C."/>
            <person name="Aftuck L."/>
            <person name="Alexander A."/>
            <person name="An P."/>
            <person name="Anderson E."/>
            <person name="Anderson S."/>
            <person name="Arachi H."/>
            <person name="Azer M."/>
            <person name="Bachantsang P."/>
            <person name="Barry A."/>
            <person name="Bayul T."/>
            <person name="Berlin A."/>
            <person name="Bessette D."/>
            <person name="Bloom T."/>
            <person name="Blye J."/>
            <person name="Boguslavskiy L."/>
            <person name="Bonnet C."/>
            <person name="Boukhgalter B."/>
            <person name="Bourzgui I."/>
            <person name="Brown A."/>
            <person name="Cahill P."/>
            <person name="Channer S."/>
            <person name="Cheshatsang Y."/>
            <person name="Chuda L."/>
            <person name="Citroen M."/>
            <person name="Collymore A."/>
            <person name="Cooke P."/>
            <person name="Costello M."/>
            <person name="D'Aco K."/>
            <person name="Daza R."/>
            <person name="De Haan G."/>
            <person name="DeGray S."/>
            <person name="DeMaso C."/>
            <person name="Dhargay N."/>
            <person name="Dooley K."/>
            <person name="Dooley E."/>
            <person name="Doricent M."/>
            <person name="Dorje P."/>
            <person name="Dorjee K."/>
            <person name="Dupes A."/>
            <person name="Elong R."/>
            <person name="Falk J."/>
            <person name="Farina A."/>
            <person name="Faro S."/>
            <person name="Ferguson D."/>
            <person name="Fisher S."/>
            <person name="Foley C.D."/>
            <person name="Franke A."/>
            <person name="Friedrich D."/>
            <person name="Gadbois L."/>
            <person name="Gearin G."/>
            <person name="Gearin C.R."/>
            <person name="Giannoukos G."/>
            <person name="Goode T."/>
            <person name="Graham J."/>
            <person name="Grandbois E."/>
            <person name="Grewal S."/>
            <person name="Gyaltsen K."/>
            <person name="Hafez N."/>
            <person name="Hagos B."/>
            <person name="Hall J."/>
            <person name="Henson C."/>
            <person name="Hollinger A."/>
            <person name="Honan T."/>
            <person name="Huard M.D."/>
            <person name="Hughes L."/>
            <person name="Hurhula B."/>
            <person name="Husby M.E."/>
            <person name="Kamat A."/>
            <person name="Kanga B."/>
            <person name="Kashin S."/>
            <person name="Khazanovich D."/>
            <person name="Kisner P."/>
            <person name="Lance K."/>
            <person name="Lara M."/>
            <person name="Lee W."/>
            <person name="Lennon N."/>
            <person name="Letendre F."/>
            <person name="LeVine R."/>
            <person name="Lipovsky A."/>
            <person name="Liu X."/>
            <person name="Liu J."/>
            <person name="Liu S."/>
            <person name="Lokyitsang T."/>
            <person name="Lokyitsang Y."/>
            <person name="Lubonja R."/>
            <person name="Lui A."/>
            <person name="MacDonald P."/>
            <person name="Magnisalis V."/>
            <person name="Maru K."/>
            <person name="Matthews C."/>
            <person name="McCusker W."/>
            <person name="McDonough S."/>
            <person name="Mehta T."/>
            <person name="Meldrim J."/>
            <person name="Meneus L."/>
            <person name="Mihai O."/>
            <person name="Mihalev A."/>
            <person name="Mihova T."/>
            <person name="Mittelman R."/>
            <person name="Mlenga V."/>
            <person name="Montmayeur A."/>
            <person name="Mulrain L."/>
            <person name="Navidi A."/>
            <person name="Naylor J."/>
            <person name="Negash T."/>
            <person name="Nguyen T."/>
            <person name="Nguyen N."/>
            <person name="Nicol R."/>
            <person name="Norbu C."/>
            <person name="Norbu N."/>
            <person name="Novod N."/>
            <person name="O'Neill B."/>
            <person name="Osman S."/>
            <person name="Markiewicz E."/>
            <person name="Oyono O.L."/>
            <person name="Patti C."/>
            <person name="Phunkhang P."/>
            <person name="Pierre F."/>
            <person name="Priest M."/>
            <person name="Raghuraman S."/>
            <person name="Rege F."/>
            <person name="Reyes R."/>
            <person name="Rise C."/>
            <person name="Rogov P."/>
            <person name="Ross K."/>
            <person name="Ryan E."/>
            <person name="Settipalli S."/>
            <person name="Shea T."/>
            <person name="Sherpa N."/>
            <person name="Shi L."/>
            <person name="Shih D."/>
            <person name="Sparrow T."/>
            <person name="Spaulding J."/>
            <person name="Stalker J."/>
            <person name="Stange-Thomann N."/>
            <person name="Stavropoulos S."/>
            <person name="Stone C."/>
            <person name="Strader C."/>
            <person name="Tesfaye S."/>
            <person name="Thomson T."/>
            <person name="Thoulutsang Y."/>
            <person name="Thoulutsang D."/>
            <person name="Topham K."/>
            <person name="Topping I."/>
            <person name="Tsamla T."/>
            <person name="Vassiliev H."/>
            <person name="Vo A."/>
            <person name="Wangchuk T."/>
            <person name="Wangdi T."/>
            <person name="Weiand M."/>
            <person name="Wilkinson J."/>
            <person name="Wilson A."/>
            <person name="Yadav S."/>
            <person name="Young G."/>
            <person name="Yu Q."/>
            <person name="Zembek L."/>
            <person name="Zhong D."/>
            <person name="Zimmer A."/>
            <person name="Zwirko Z."/>
            <person name="Jaffe D.B."/>
            <person name="Alvarez P."/>
            <person name="Brockman W."/>
            <person name="Butler J."/>
            <person name="Chin C."/>
            <person name="Gnerre S."/>
            <person name="Grabherr M."/>
            <person name="Kleber M."/>
            <person name="Mauceli E."/>
            <person name="MacCallum I."/>
        </authorList>
    </citation>
    <scope>NUCLEOTIDE SEQUENCE [LARGE SCALE GENOMIC DNA]</scope>
    <source>
        <strain evidence="6">Tucson 14030-0811.24</strain>
    </source>
</reference>
<dbReference type="PROSITE" id="PS50102">
    <property type="entry name" value="RRM"/>
    <property type="match status" value="1"/>
</dbReference>
<organism evidence="5 6">
    <name type="scientific">Drosophila willistoni</name>
    <name type="common">Fruit fly</name>
    <dbReference type="NCBI Taxonomy" id="7260"/>
    <lineage>
        <taxon>Eukaryota</taxon>
        <taxon>Metazoa</taxon>
        <taxon>Ecdysozoa</taxon>
        <taxon>Arthropoda</taxon>
        <taxon>Hexapoda</taxon>
        <taxon>Insecta</taxon>
        <taxon>Pterygota</taxon>
        <taxon>Neoptera</taxon>
        <taxon>Endopterygota</taxon>
        <taxon>Diptera</taxon>
        <taxon>Brachycera</taxon>
        <taxon>Muscomorpha</taxon>
        <taxon>Ephydroidea</taxon>
        <taxon>Drosophilidae</taxon>
        <taxon>Drosophila</taxon>
        <taxon>Sophophora</taxon>
    </lineage>
</organism>
<feature type="region of interest" description="Disordered" evidence="3">
    <location>
        <begin position="68"/>
        <end position="447"/>
    </location>
</feature>
<dbReference type="Gene3D" id="3.30.70.330">
    <property type="match status" value="1"/>
</dbReference>
<dbReference type="InterPro" id="IPR000504">
    <property type="entry name" value="RRM_dom"/>
</dbReference>
<dbReference type="FunFam" id="3.30.70.330:FF:001212">
    <property type="entry name" value="Uncharacterized protein, isoform A"/>
    <property type="match status" value="1"/>
</dbReference>
<evidence type="ECO:0000259" key="4">
    <source>
        <dbReference type="PROSITE" id="PS50102"/>
    </source>
</evidence>
<dbReference type="Proteomes" id="UP000007798">
    <property type="component" value="Unassembled WGS sequence"/>
</dbReference>
<dbReference type="PhylomeDB" id="B4NLD0"/>
<dbReference type="InterPro" id="IPR035979">
    <property type="entry name" value="RBD_domain_sf"/>
</dbReference>
<evidence type="ECO:0000313" key="6">
    <source>
        <dbReference type="Proteomes" id="UP000007798"/>
    </source>
</evidence>
<dbReference type="OrthoDB" id="1879688at2759"/>
<dbReference type="GO" id="GO:0003723">
    <property type="term" value="F:RNA binding"/>
    <property type="evidence" value="ECO:0007669"/>
    <property type="project" value="UniProtKB-UniRule"/>
</dbReference>
<feature type="compositionally biased region" description="Low complexity" evidence="3">
    <location>
        <begin position="258"/>
        <end position="276"/>
    </location>
</feature>
<dbReference type="PANTHER" id="PTHR23147">
    <property type="entry name" value="SERINE/ARGININE RICH SPLICING FACTOR"/>
    <property type="match status" value="1"/>
</dbReference>
<proteinExistence type="predicted"/>
<dbReference type="InterPro" id="IPR012677">
    <property type="entry name" value="Nucleotide-bd_a/b_plait_sf"/>
</dbReference>
<evidence type="ECO:0000256" key="1">
    <source>
        <dbReference type="ARBA" id="ARBA00022884"/>
    </source>
</evidence>
<dbReference type="HOGENOM" id="CLU_724167_0_0_1"/>
<dbReference type="FunCoup" id="B4NLD0">
    <property type="interactions" value="1"/>
</dbReference>
<dbReference type="Pfam" id="PF00076">
    <property type="entry name" value="RRM_1"/>
    <property type="match status" value="1"/>
</dbReference>
<feature type="compositionally biased region" description="Low complexity" evidence="3">
    <location>
        <begin position="219"/>
        <end position="229"/>
    </location>
</feature>
<evidence type="ECO:0000256" key="2">
    <source>
        <dbReference type="PROSITE-ProRule" id="PRU00176"/>
    </source>
</evidence>
<accession>B4NLD0</accession>
<feature type="compositionally biased region" description="Low complexity" evidence="3">
    <location>
        <begin position="175"/>
        <end position="190"/>
    </location>
</feature>
<dbReference type="OMA" id="DVMNRCG"/>
<keyword evidence="1 2" id="KW-0694">RNA-binding</keyword>
<feature type="compositionally biased region" description="Polar residues" evidence="3">
    <location>
        <begin position="397"/>
        <end position="406"/>
    </location>
</feature>
<dbReference type="InterPro" id="IPR050907">
    <property type="entry name" value="SRSF"/>
</dbReference>
<dbReference type="InParanoid" id="B4NLD0"/>
<dbReference type="EMBL" id="CH964272">
    <property type="protein sequence ID" value="EDW84333.1"/>
    <property type="molecule type" value="Genomic_DNA"/>
</dbReference>
<feature type="compositionally biased region" description="Polar residues" evidence="3">
    <location>
        <begin position="319"/>
        <end position="329"/>
    </location>
</feature>
<sequence length="447" mass="46549">MSTAKVFVGSLPPGCKPDELRRLFSNYGAVVECDVMNRCGFVHLENTEMADAAIAALNGIEFKGQNIVVEPGRPKERGRKGVGVATGPGAGNRGGRRPMQQGHGHGGETNKGPLESRSTHRGGGGGGQPNFGRASGGRGGGSGDSRESISNGNNFGPIRNDRNYSQQRNAPYRKGSSQQQSHHSEGSAQGFKNRFSAGGSGGTAGSNRFAGTSGGNGGFNNSPGNRFGGHNQQYQQWDNNSGSHSNAVQGGRRNFKHSPSSGFSGNNQQNDSQSGHSGSGGSSNGNQRGGGLGPSANVRQDRRGFALPADHHHQQQQQPVSFGGNQSGRFGNGLGPMRSDNPVMNSGNHQGGRPGFSPNRGNFGGRGGFNARSSNNERGMSQNQGPGGGFNKRGSHPHSQNQNALTAYQAEFPPLGPSHGPRGSGQRNRFSGPRQGSGPNMGGNRRF</sequence>
<evidence type="ECO:0000313" key="5">
    <source>
        <dbReference type="EMBL" id="EDW84333.1"/>
    </source>
</evidence>
<feature type="compositionally biased region" description="Gly residues" evidence="3">
    <location>
        <begin position="277"/>
        <end position="293"/>
    </location>
</feature>
<name>B4NLD0_DROWI</name>
<dbReference type="AlphaFoldDB" id="B4NLD0"/>
<feature type="compositionally biased region" description="Gly residues" evidence="3">
    <location>
        <begin position="121"/>
        <end position="143"/>
    </location>
</feature>
<dbReference type="SMART" id="SM00360">
    <property type="entry name" value="RRM"/>
    <property type="match status" value="1"/>
</dbReference>
<evidence type="ECO:0000256" key="3">
    <source>
        <dbReference type="SAM" id="MobiDB-lite"/>
    </source>
</evidence>